<name>A0A5E4NQT6_9HEMI</name>
<dbReference type="AlphaFoldDB" id="A0A5E4NQT6"/>
<reference evidence="2 3" key="1">
    <citation type="submission" date="2019-08" db="EMBL/GenBank/DDBJ databases">
        <authorList>
            <person name="Alioto T."/>
            <person name="Alioto T."/>
            <person name="Gomez Garrido J."/>
        </authorList>
    </citation>
    <scope>NUCLEOTIDE SEQUENCE [LARGE SCALE GENOMIC DNA]</scope>
</reference>
<sequence length="86" mass="10071">MEDVKRQIALESIQVLSNNNKNNEVIREVEKEDDEDQIFEKETKTRQTSINQNRKEPLSNLKIKATKKPRKCPKNDFSKEILGSQN</sequence>
<feature type="region of interest" description="Disordered" evidence="1">
    <location>
        <begin position="31"/>
        <end position="86"/>
    </location>
</feature>
<dbReference type="EMBL" id="CABPRJ010002388">
    <property type="protein sequence ID" value="VVC44831.1"/>
    <property type="molecule type" value="Genomic_DNA"/>
</dbReference>
<dbReference type="OrthoDB" id="6618279at2759"/>
<proteinExistence type="predicted"/>
<accession>A0A5E4NQT6</accession>
<keyword evidence="3" id="KW-1185">Reference proteome</keyword>
<dbReference type="Proteomes" id="UP000325440">
    <property type="component" value="Unassembled WGS sequence"/>
</dbReference>
<protein>
    <submittedName>
        <fullName evidence="2">Uncharacterized protein</fullName>
    </submittedName>
</protein>
<organism evidence="2 3">
    <name type="scientific">Cinara cedri</name>
    <dbReference type="NCBI Taxonomy" id="506608"/>
    <lineage>
        <taxon>Eukaryota</taxon>
        <taxon>Metazoa</taxon>
        <taxon>Ecdysozoa</taxon>
        <taxon>Arthropoda</taxon>
        <taxon>Hexapoda</taxon>
        <taxon>Insecta</taxon>
        <taxon>Pterygota</taxon>
        <taxon>Neoptera</taxon>
        <taxon>Paraneoptera</taxon>
        <taxon>Hemiptera</taxon>
        <taxon>Sternorrhyncha</taxon>
        <taxon>Aphidomorpha</taxon>
        <taxon>Aphidoidea</taxon>
        <taxon>Aphididae</taxon>
        <taxon>Lachninae</taxon>
        <taxon>Cinara</taxon>
    </lineage>
</organism>
<gene>
    <name evidence="2" type="ORF">CINCED_3A010211</name>
</gene>
<evidence type="ECO:0000256" key="1">
    <source>
        <dbReference type="SAM" id="MobiDB-lite"/>
    </source>
</evidence>
<evidence type="ECO:0000313" key="2">
    <source>
        <dbReference type="EMBL" id="VVC44831.1"/>
    </source>
</evidence>
<evidence type="ECO:0000313" key="3">
    <source>
        <dbReference type="Proteomes" id="UP000325440"/>
    </source>
</evidence>